<sequence length="341" mass="36049">MAKLGMKVATLAAAVTMGSSLFLIPTTGANADDSEQVVLKQLDGSPHNNESFAVTTVAMKGNKILAAKIDEFQFVKKGSKGFTGVPNSNSDFGKDYKSGQMLISKNANDAAYSDLMKKNAKATKSRADSMTAIENYVKGKTASQLLSATKKNKAMQKKVISGATLASTNGYVKAIANAAKKGYTTKGTTVDDDNVVLKQMDTAPHGKQAFAVTTVAMSGDKIAATSIDEFQFVKKGSKDFTGVPNSNAKFGKEGYKSGQMLISKQANDKGYSALMKKEAKSTQSRMKSIKAIDQFAAGKTASDLTNTVNDSKGKKTDVVSGATLVDTNNYLTSIVQTANQQ</sequence>
<reference evidence="2 3" key="1">
    <citation type="submission" date="2022-03" db="EMBL/GenBank/DDBJ databases">
        <title>Draft genome sequence of Furfurilactobacillus curtus JCM 31185.</title>
        <authorList>
            <person name="Suzuki S."/>
            <person name="Endo A."/>
            <person name="Kajikawa A."/>
        </authorList>
    </citation>
    <scope>NUCLEOTIDE SEQUENCE [LARGE SCALE GENOMIC DNA]</scope>
    <source>
        <strain evidence="2 3">JCM 31185</strain>
    </source>
</reference>
<keyword evidence="1" id="KW-0732">Signal</keyword>
<dbReference type="Proteomes" id="UP001628078">
    <property type="component" value="Unassembled WGS sequence"/>
</dbReference>
<feature type="signal peptide" evidence="1">
    <location>
        <begin position="1"/>
        <end position="31"/>
    </location>
</feature>
<dbReference type="EMBL" id="BQXO01000002">
    <property type="protein sequence ID" value="GKT05459.1"/>
    <property type="molecule type" value="Genomic_DNA"/>
</dbReference>
<accession>A0ABQ5JQ29</accession>
<dbReference type="Gene3D" id="3.90.1010.20">
    <property type="match status" value="2"/>
</dbReference>
<proteinExistence type="predicted"/>
<dbReference type="RefSeq" id="WP_407882720.1">
    <property type="nucleotide sequence ID" value="NZ_BQXO01000002.1"/>
</dbReference>
<evidence type="ECO:0000313" key="3">
    <source>
        <dbReference type="Proteomes" id="UP001628078"/>
    </source>
</evidence>
<gene>
    <name evidence="2" type="ORF">JCM31185_07480</name>
</gene>
<organism evidence="2 3">
    <name type="scientific">Furfurilactobacillus curtus</name>
    <dbReference type="NCBI Taxonomy" id="1746200"/>
    <lineage>
        <taxon>Bacteria</taxon>
        <taxon>Bacillati</taxon>
        <taxon>Bacillota</taxon>
        <taxon>Bacilli</taxon>
        <taxon>Lactobacillales</taxon>
        <taxon>Lactobacillaceae</taxon>
        <taxon>Furfurilactobacillus</taxon>
    </lineage>
</organism>
<evidence type="ECO:0000256" key="1">
    <source>
        <dbReference type="SAM" id="SignalP"/>
    </source>
</evidence>
<evidence type="ECO:0008006" key="4">
    <source>
        <dbReference type="Google" id="ProtNLM"/>
    </source>
</evidence>
<protein>
    <recommendedName>
        <fullName evidence="4">Peptidoglycan-binding protein</fullName>
    </recommendedName>
</protein>
<comment type="caution">
    <text evidence="2">The sequence shown here is derived from an EMBL/GenBank/DDBJ whole genome shotgun (WGS) entry which is preliminary data.</text>
</comment>
<name>A0ABQ5JQ29_9LACO</name>
<evidence type="ECO:0000313" key="2">
    <source>
        <dbReference type="EMBL" id="GKT05459.1"/>
    </source>
</evidence>
<feature type="chain" id="PRO_5046459230" description="Peptidoglycan-binding protein" evidence="1">
    <location>
        <begin position="32"/>
        <end position="341"/>
    </location>
</feature>
<keyword evidence="3" id="KW-1185">Reference proteome</keyword>